<keyword evidence="1" id="KW-1133">Transmembrane helix</keyword>
<evidence type="ECO:0000256" key="1">
    <source>
        <dbReference type="SAM" id="Phobius"/>
    </source>
</evidence>
<sequence length="337" mass="34576">MLDRPDVRRLANECHANVDDTRGPAGAEPITNLGSKHMSSLLRRSMVAALATVVSGVGLVAVAAPAAAAPVEYGTLTFSGDPGDYISGGNSYEYDTLDGDALNVSSDARALVSISVDSTTGDWWYLDFAAPNGQQLTSGATYTATRYPFNGTGAGFDLSGNGRGCNTLTATFTVIEATFDASDEVESFHASFEQHCEGGPAAARGEVHIGPAPTPLELKPTIASQGTVSPVSGRARVNGEVSCTQPVTVALAGDLSQVVAGRIVRGPLSLSVSCTPGATVPWTTIVTPSGSRPFAAGRAEAALTATAYDLAYDREVSTSVADITVLIENSPPSAASF</sequence>
<name>A0A4R7VRU2_9PSEU</name>
<dbReference type="Proteomes" id="UP000294927">
    <property type="component" value="Unassembled WGS sequence"/>
</dbReference>
<reference evidence="2 3" key="1">
    <citation type="submission" date="2019-03" db="EMBL/GenBank/DDBJ databases">
        <title>Genomic Encyclopedia of Archaeal and Bacterial Type Strains, Phase II (KMG-II): from individual species to whole genera.</title>
        <authorList>
            <person name="Goeker M."/>
        </authorList>
    </citation>
    <scope>NUCLEOTIDE SEQUENCE [LARGE SCALE GENOMIC DNA]</scope>
    <source>
        <strain evidence="2 3">DSM 45499</strain>
    </source>
</reference>
<comment type="caution">
    <text evidence="2">The sequence shown here is derived from an EMBL/GenBank/DDBJ whole genome shotgun (WGS) entry which is preliminary data.</text>
</comment>
<evidence type="ECO:0000313" key="2">
    <source>
        <dbReference type="EMBL" id="TDV52079.1"/>
    </source>
</evidence>
<dbReference type="AlphaFoldDB" id="A0A4R7VRU2"/>
<proteinExistence type="predicted"/>
<protein>
    <submittedName>
        <fullName evidence="2">Uncharacterized protein</fullName>
    </submittedName>
</protein>
<organism evidence="2 3">
    <name type="scientific">Actinophytocola oryzae</name>
    <dbReference type="NCBI Taxonomy" id="502181"/>
    <lineage>
        <taxon>Bacteria</taxon>
        <taxon>Bacillati</taxon>
        <taxon>Actinomycetota</taxon>
        <taxon>Actinomycetes</taxon>
        <taxon>Pseudonocardiales</taxon>
        <taxon>Pseudonocardiaceae</taxon>
    </lineage>
</organism>
<dbReference type="EMBL" id="SOCP01000005">
    <property type="protein sequence ID" value="TDV52079.1"/>
    <property type="molecule type" value="Genomic_DNA"/>
</dbReference>
<keyword evidence="1" id="KW-0812">Transmembrane</keyword>
<keyword evidence="3" id="KW-1185">Reference proteome</keyword>
<dbReference type="PROSITE" id="PS51318">
    <property type="entry name" value="TAT"/>
    <property type="match status" value="1"/>
</dbReference>
<gene>
    <name evidence="2" type="ORF">CLV71_105210</name>
</gene>
<feature type="transmembrane region" description="Helical" evidence="1">
    <location>
        <begin position="46"/>
        <end position="68"/>
    </location>
</feature>
<dbReference type="InterPro" id="IPR006311">
    <property type="entry name" value="TAT_signal"/>
</dbReference>
<keyword evidence="1" id="KW-0472">Membrane</keyword>
<evidence type="ECO:0000313" key="3">
    <source>
        <dbReference type="Proteomes" id="UP000294927"/>
    </source>
</evidence>
<accession>A0A4R7VRU2</accession>